<dbReference type="Proteomes" id="UP000053477">
    <property type="component" value="Unassembled WGS sequence"/>
</dbReference>
<evidence type="ECO:0000256" key="1">
    <source>
        <dbReference type="SAM" id="Phobius"/>
    </source>
</evidence>
<keyword evidence="1" id="KW-0812">Transmembrane</keyword>
<keyword evidence="3" id="KW-1185">Reference proteome</keyword>
<gene>
    <name evidence="2" type="ORF">SCHPADRAFT_866019</name>
</gene>
<keyword evidence="1" id="KW-1133">Transmembrane helix</keyword>
<feature type="transmembrane region" description="Helical" evidence="1">
    <location>
        <begin position="220"/>
        <end position="243"/>
    </location>
</feature>
<protein>
    <recommendedName>
        <fullName evidence="4">Integral membrane protein</fullName>
    </recommendedName>
</protein>
<dbReference type="EMBL" id="KQ085891">
    <property type="protein sequence ID" value="KLO18813.1"/>
    <property type="molecule type" value="Genomic_DNA"/>
</dbReference>
<reference evidence="2 3" key="1">
    <citation type="submission" date="2015-04" db="EMBL/GenBank/DDBJ databases">
        <title>Complete genome sequence of Schizopora paradoxa KUC8140, a cosmopolitan wood degrader in East Asia.</title>
        <authorList>
            <consortium name="DOE Joint Genome Institute"/>
            <person name="Min B."/>
            <person name="Park H."/>
            <person name="Jang Y."/>
            <person name="Kim J.-J."/>
            <person name="Kim K.H."/>
            <person name="Pangilinan J."/>
            <person name="Lipzen A."/>
            <person name="Riley R."/>
            <person name="Grigoriev I.V."/>
            <person name="Spatafora J.W."/>
            <person name="Choi I.-G."/>
        </authorList>
    </citation>
    <scope>NUCLEOTIDE SEQUENCE [LARGE SCALE GENOMIC DNA]</scope>
    <source>
        <strain evidence="2 3">KUC8140</strain>
    </source>
</reference>
<evidence type="ECO:0000313" key="3">
    <source>
        <dbReference type="Proteomes" id="UP000053477"/>
    </source>
</evidence>
<evidence type="ECO:0008006" key="4">
    <source>
        <dbReference type="Google" id="ProtNLM"/>
    </source>
</evidence>
<dbReference type="AlphaFoldDB" id="A0A0H2SAQ0"/>
<feature type="transmembrane region" description="Helical" evidence="1">
    <location>
        <begin position="137"/>
        <end position="157"/>
    </location>
</feature>
<feature type="transmembrane region" description="Helical" evidence="1">
    <location>
        <begin position="56"/>
        <end position="73"/>
    </location>
</feature>
<feature type="transmembrane region" description="Helical" evidence="1">
    <location>
        <begin position="111"/>
        <end position="130"/>
    </location>
</feature>
<feature type="transmembrane region" description="Helical" evidence="1">
    <location>
        <begin position="177"/>
        <end position="199"/>
    </location>
</feature>
<dbReference type="InParanoid" id="A0A0H2SAQ0"/>
<sequence>MTMSFAPQESSSDLWTERAELSGTIVASAAYGIHICVLILILRAPKDSISTRLKRLLSCGVIILFATATIQLASQVRLLQVMWIDKRDIPGGPFSWISIQYTLASGTVGNVGFTVATFVADTLLIFRLFVVYGNNYYLIILPFLSNIAAATLSGIAAVQSVHPDSSGFKLGERNTMIPFFVLTITLNILLSLAITYRLLSVRRLVTTVVGAEHAKLYTSLSAVIIESAALTSVTGIIALACYIQNGVLQHFVLEVYDQIICLAPQLIVLRVALGRSYEGESHGELSTLKFRRGAMNRQTVTAQSEVTTVLQLGGSESTTITAKSTEDLEVKIDNDICV</sequence>
<proteinExistence type="predicted"/>
<keyword evidence="1" id="KW-0472">Membrane</keyword>
<dbReference type="OrthoDB" id="3351617at2759"/>
<organism evidence="2 3">
    <name type="scientific">Schizopora paradoxa</name>
    <dbReference type="NCBI Taxonomy" id="27342"/>
    <lineage>
        <taxon>Eukaryota</taxon>
        <taxon>Fungi</taxon>
        <taxon>Dikarya</taxon>
        <taxon>Basidiomycota</taxon>
        <taxon>Agaricomycotina</taxon>
        <taxon>Agaricomycetes</taxon>
        <taxon>Hymenochaetales</taxon>
        <taxon>Schizoporaceae</taxon>
        <taxon>Schizopora</taxon>
    </lineage>
</organism>
<name>A0A0H2SAQ0_9AGAM</name>
<accession>A0A0H2SAQ0</accession>
<evidence type="ECO:0000313" key="2">
    <source>
        <dbReference type="EMBL" id="KLO18813.1"/>
    </source>
</evidence>
<feature type="transmembrane region" description="Helical" evidence="1">
    <location>
        <begin position="21"/>
        <end position="44"/>
    </location>
</feature>